<evidence type="ECO:0000256" key="5">
    <source>
        <dbReference type="ARBA" id="ARBA00023136"/>
    </source>
</evidence>
<gene>
    <name evidence="7" type="ORF">MICPUCDRAFT_52913</name>
</gene>
<dbReference type="Pfam" id="PF03661">
    <property type="entry name" value="TMEM33_Pom33"/>
    <property type="match status" value="1"/>
</dbReference>
<dbReference type="GO" id="GO:0061024">
    <property type="term" value="P:membrane organization"/>
    <property type="evidence" value="ECO:0007669"/>
    <property type="project" value="TreeGrafter"/>
</dbReference>
<comment type="subcellular location">
    <subcellularLocation>
        <location evidence="1">Membrane</location>
        <topology evidence="1">Multi-pass membrane protein</topology>
    </subcellularLocation>
</comment>
<protein>
    <submittedName>
        <fullName evidence="7">Predicted protein</fullName>
    </submittedName>
</protein>
<evidence type="ECO:0000256" key="4">
    <source>
        <dbReference type="ARBA" id="ARBA00022989"/>
    </source>
</evidence>
<dbReference type="InterPro" id="IPR005344">
    <property type="entry name" value="TMEM33/Pom33"/>
</dbReference>
<dbReference type="PANTHER" id="PTHR12703:SF4">
    <property type="entry name" value="TRANSMEMBRANE PROTEIN 33"/>
    <property type="match status" value="1"/>
</dbReference>
<dbReference type="Proteomes" id="UP000001876">
    <property type="component" value="Unassembled WGS sequence"/>
</dbReference>
<feature type="transmembrane region" description="Helical" evidence="6">
    <location>
        <begin position="42"/>
        <end position="61"/>
    </location>
</feature>
<evidence type="ECO:0000313" key="7">
    <source>
        <dbReference type="EMBL" id="EEH52495.1"/>
    </source>
</evidence>
<evidence type="ECO:0000256" key="3">
    <source>
        <dbReference type="ARBA" id="ARBA00022692"/>
    </source>
</evidence>
<evidence type="ECO:0000313" key="8">
    <source>
        <dbReference type="Proteomes" id="UP000001876"/>
    </source>
</evidence>
<accession>C1N5G8</accession>
<sequence>MAPPRMDFRTAVFFLLTTSCIASAFACFVGSFGIPGLRRVTSPAYRASLASAGIAFAYRLLYSSKLEKRDFASARKLVATQTSTNGFHYLLYIACFWMAPRPVPTVLAPLALCAGLQWITIAHKHFAHTRFYGTLKLAALHARAQEGMMQAMMTCATMEISMAMVLVMELFTPARSVARFVAYANYLRMRYACDDDTVFRIKYTYMNSGFYHREFWKKIGEGAGPIVDRLGPVKGVVDAVKRWFTAGLKNKSGAKTA</sequence>
<keyword evidence="3 6" id="KW-0812">Transmembrane</keyword>
<name>C1N5G8_MICPC</name>
<dbReference type="GO" id="GO:0005783">
    <property type="term" value="C:endoplasmic reticulum"/>
    <property type="evidence" value="ECO:0007669"/>
    <property type="project" value="TreeGrafter"/>
</dbReference>
<dbReference type="PROSITE" id="PS51257">
    <property type="entry name" value="PROKAR_LIPOPROTEIN"/>
    <property type="match status" value="1"/>
</dbReference>
<organism evidence="8">
    <name type="scientific">Micromonas pusilla (strain CCMP1545)</name>
    <name type="common">Picoplanktonic green alga</name>
    <dbReference type="NCBI Taxonomy" id="564608"/>
    <lineage>
        <taxon>Eukaryota</taxon>
        <taxon>Viridiplantae</taxon>
        <taxon>Chlorophyta</taxon>
        <taxon>Mamiellophyceae</taxon>
        <taxon>Mamiellales</taxon>
        <taxon>Mamiellaceae</taxon>
        <taxon>Micromonas</taxon>
    </lineage>
</organism>
<keyword evidence="8" id="KW-1185">Reference proteome</keyword>
<dbReference type="EMBL" id="GG663748">
    <property type="protein sequence ID" value="EEH52495.1"/>
    <property type="molecule type" value="Genomic_DNA"/>
</dbReference>
<keyword evidence="4 6" id="KW-1133">Transmembrane helix</keyword>
<evidence type="ECO:0000256" key="2">
    <source>
        <dbReference type="ARBA" id="ARBA00007322"/>
    </source>
</evidence>
<reference evidence="7 8" key="1">
    <citation type="journal article" date="2009" name="Science">
        <title>Green evolution and dynamic adaptations revealed by genomes of the marine picoeukaryotes Micromonas.</title>
        <authorList>
            <person name="Worden A.Z."/>
            <person name="Lee J.H."/>
            <person name="Mock T."/>
            <person name="Rouze P."/>
            <person name="Simmons M.P."/>
            <person name="Aerts A.L."/>
            <person name="Allen A.E."/>
            <person name="Cuvelier M.L."/>
            <person name="Derelle E."/>
            <person name="Everett M.V."/>
            <person name="Foulon E."/>
            <person name="Grimwood J."/>
            <person name="Gundlach H."/>
            <person name="Henrissat B."/>
            <person name="Napoli C."/>
            <person name="McDonald S.M."/>
            <person name="Parker M.S."/>
            <person name="Rombauts S."/>
            <person name="Salamov A."/>
            <person name="Von Dassow P."/>
            <person name="Badger J.H."/>
            <person name="Coutinho P.M."/>
            <person name="Demir E."/>
            <person name="Dubchak I."/>
            <person name="Gentemann C."/>
            <person name="Eikrem W."/>
            <person name="Gready J.E."/>
            <person name="John U."/>
            <person name="Lanier W."/>
            <person name="Lindquist E.A."/>
            <person name="Lucas S."/>
            <person name="Mayer K.F."/>
            <person name="Moreau H."/>
            <person name="Not F."/>
            <person name="Otillar R."/>
            <person name="Panaud O."/>
            <person name="Pangilinan J."/>
            <person name="Paulsen I."/>
            <person name="Piegu B."/>
            <person name="Poliakov A."/>
            <person name="Robbens S."/>
            <person name="Schmutz J."/>
            <person name="Toulza E."/>
            <person name="Wyss T."/>
            <person name="Zelensky A."/>
            <person name="Zhou K."/>
            <person name="Armbrust E.V."/>
            <person name="Bhattacharya D."/>
            <person name="Goodenough U.W."/>
            <person name="Van de Peer Y."/>
            <person name="Grigoriev I.V."/>
        </authorList>
    </citation>
    <scope>NUCLEOTIDE SEQUENCE [LARGE SCALE GENOMIC DNA]</scope>
    <source>
        <strain evidence="7 8">CCMP1545</strain>
    </source>
</reference>
<dbReference type="GO" id="GO:0016020">
    <property type="term" value="C:membrane"/>
    <property type="evidence" value="ECO:0007669"/>
    <property type="project" value="UniProtKB-SubCell"/>
</dbReference>
<dbReference type="PANTHER" id="PTHR12703">
    <property type="entry name" value="TRANSMEMBRANE PROTEIN 33"/>
    <property type="match status" value="1"/>
</dbReference>
<keyword evidence="5 6" id="KW-0472">Membrane</keyword>
<feature type="transmembrane region" description="Helical" evidence="6">
    <location>
        <begin position="106"/>
        <end position="127"/>
    </location>
</feature>
<dbReference type="OrthoDB" id="498214at2759"/>
<comment type="similarity">
    <text evidence="2">Belongs to the PER33/POM33 family.</text>
</comment>
<dbReference type="OMA" id="VFRIKFT"/>
<dbReference type="KEGG" id="mpp:MICPUCDRAFT_52913"/>
<dbReference type="InterPro" id="IPR051645">
    <property type="entry name" value="PER33/POM33_regulator"/>
</dbReference>
<dbReference type="GeneID" id="9688594"/>
<dbReference type="GO" id="GO:0071786">
    <property type="term" value="P:endoplasmic reticulum tubular network organization"/>
    <property type="evidence" value="ECO:0007669"/>
    <property type="project" value="TreeGrafter"/>
</dbReference>
<dbReference type="AlphaFoldDB" id="C1N5G8"/>
<feature type="transmembrane region" description="Helical" evidence="6">
    <location>
        <begin position="82"/>
        <end position="100"/>
    </location>
</feature>
<proteinExistence type="inferred from homology"/>
<dbReference type="RefSeq" id="XP_003063359.1">
    <property type="nucleotide sequence ID" value="XM_003063313.1"/>
</dbReference>
<evidence type="ECO:0000256" key="1">
    <source>
        <dbReference type="ARBA" id="ARBA00004141"/>
    </source>
</evidence>
<evidence type="ECO:0000256" key="6">
    <source>
        <dbReference type="SAM" id="Phobius"/>
    </source>
</evidence>